<proteinExistence type="inferred from homology"/>
<reference evidence="4 5" key="1">
    <citation type="submission" date="2014-03" db="EMBL/GenBank/DDBJ databases">
        <title>Genome sequence of Sphingobium yanoikuyae B1.</title>
        <authorList>
            <person name="Gan H.M."/>
            <person name="Gan H.Y."/>
            <person name="Savka M.A."/>
        </authorList>
    </citation>
    <scope>NUCLEOTIDE SEQUENCE [LARGE SCALE GENOMIC DNA]</scope>
    <source>
        <strain evidence="4 5">B1</strain>
    </source>
</reference>
<dbReference type="Proteomes" id="UP000028534">
    <property type="component" value="Unassembled WGS sequence"/>
</dbReference>
<protein>
    <submittedName>
        <fullName evidence="4">Conjugal transfer relaxase TraA</fullName>
    </submittedName>
</protein>
<organism evidence="4 5">
    <name type="scientific">Sphingobium yanoikuyae</name>
    <name type="common">Sphingomonas yanoikuyae</name>
    <dbReference type="NCBI Taxonomy" id="13690"/>
    <lineage>
        <taxon>Bacteria</taxon>
        <taxon>Pseudomonadati</taxon>
        <taxon>Pseudomonadota</taxon>
        <taxon>Alphaproteobacteria</taxon>
        <taxon>Sphingomonadales</taxon>
        <taxon>Sphingomonadaceae</taxon>
        <taxon>Sphingobium</taxon>
    </lineage>
</organism>
<keyword evidence="2" id="KW-0184">Conjugation</keyword>
<dbReference type="InterPro" id="IPR005053">
    <property type="entry name" value="MobA_MobL"/>
</dbReference>
<dbReference type="Pfam" id="PF03389">
    <property type="entry name" value="MobA_MobL"/>
    <property type="match status" value="1"/>
</dbReference>
<dbReference type="Gene3D" id="3.30.930.30">
    <property type="match status" value="1"/>
</dbReference>
<accession>A0A084EBP7</accession>
<sequence length="206" mass="23560">MAIYHFSAKVISRANGSSAVASAAYRAAERLHDDRLGRDHDFSNKAGVVHSEIMLPEGTPERLNDRATLWNEVEAGEKRKDAQLAREVEFSIPRELDQKEGIRLARDFVEKQFVERGMVADMNVHWDLGKDGQSKPHAHVMLSMREVGLEGFGQKVREWNSTALLQEWREAWADHVNERLAELDIDARIDHRSYEASVHCRDTDSR</sequence>
<dbReference type="eggNOG" id="COG0507">
    <property type="taxonomic scope" value="Bacteria"/>
</dbReference>
<dbReference type="PATRIC" id="fig|13690.10.peg.4579"/>
<comment type="caution">
    <text evidence="4">The sequence shown here is derived from an EMBL/GenBank/DDBJ whole genome shotgun (WGS) entry which is preliminary data.</text>
</comment>
<name>A0A084EBP7_SPHYA</name>
<evidence type="ECO:0000259" key="3">
    <source>
        <dbReference type="Pfam" id="PF03389"/>
    </source>
</evidence>
<comment type="similarity">
    <text evidence="1">Belongs to the MobA/MobL family.</text>
</comment>
<evidence type="ECO:0000313" key="5">
    <source>
        <dbReference type="Proteomes" id="UP000028534"/>
    </source>
</evidence>
<dbReference type="AlphaFoldDB" id="A0A084EBP7"/>
<dbReference type="NCBIfam" id="NF041496">
    <property type="entry name" value="MobQ"/>
    <property type="match status" value="1"/>
</dbReference>
<dbReference type="EMBL" id="JGVR01000041">
    <property type="protein sequence ID" value="KEZ15389.1"/>
    <property type="molecule type" value="Genomic_DNA"/>
</dbReference>
<evidence type="ECO:0000256" key="2">
    <source>
        <dbReference type="ARBA" id="ARBA00022971"/>
    </source>
</evidence>
<feature type="domain" description="MobA/MobL protein" evidence="3">
    <location>
        <begin position="18"/>
        <end position="196"/>
    </location>
</feature>
<evidence type="ECO:0000313" key="4">
    <source>
        <dbReference type="EMBL" id="KEZ15389.1"/>
    </source>
</evidence>
<gene>
    <name evidence="4" type="ORF">CP98_04447</name>
</gene>
<evidence type="ECO:0000256" key="1">
    <source>
        <dbReference type="ARBA" id="ARBA00010873"/>
    </source>
</evidence>